<dbReference type="Pfam" id="PF00122">
    <property type="entry name" value="E1-E2_ATPase"/>
    <property type="match status" value="1"/>
</dbReference>
<dbReference type="Pfam" id="PF00702">
    <property type="entry name" value="Hydrolase"/>
    <property type="match status" value="1"/>
</dbReference>
<dbReference type="EMBL" id="ADCX01000002">
    <property type="protein sequence ID" value="EFG26618.2"/>
    <property type="molecule type" value="Genomic_DNA"/>
</dbReference>
<accession>W5IHY0</accession>
<keyword evidence="8" id="KW-1003">Cell membrane</keyword>
<keyword evidence="8" id="KW-0067">ATP-binding</keyword>
<sequence>MRNFFSIKNFAHLWKTYTGMILTVGIGVVSLIFWGISRAGDAQQWVILYRVLIAALCIYTAAVVMRNIMISLANGNVGTDMLVIIALISTLATGQFFASWILCVMVYTGDVIETYAEHRAKNSISALVDAAPATANVVIDPVTDPNAALSARWQTRDVATVKVGDVIIVRPGETVPTDGQLLTASAELNVSMINGESLPQQAIQGDKLLSGSINGGTSLVMRVTAPSRDSQYQKIIDLVASAQSSKAPVVRLADRIAVPFTIVSLLIGIIAWIATKDPMRFTQVMVLATPCPLLIAAPVAFMGGTNQLAKAHIIIKNQSVIESLTRVTHMFFDKTGTLTTTQPQVTRVELLLSWQHPQDLDSSWIIRAAGSMESYSMHILAQGITAAGRKEDARLGQGRLQVSDVWEESGQGLEAVVEGYRVQVGRLGFVTGEKTQSGQELGQELGQEANQGRGETESTSQPIDAFSPLQADEMATYVAIDGQLAARLTLRDIPRPNVRQVVEQFRAEGVKHITMLTGDRPESTAVIAQEVGIDDVRAGLLPEDKYNAVKFAQRFDNEKHVTTLMVGDGVNDTPVLAAADVSVAMTDGSSTAAAQVAQVVIMNDDLSSIAQAIAISQRTVRIMIQAVVGGLAAALIFMVVASLGFVPTVLGAFIQELIDASSILWALRAAFNPSRKKVVPQQTKTIQA</sequence>
<dbReference type="InterPro" id="IPR023298">
    <property type="entry name" value="ATPase_P-typ_TM_dom_sf"/>
</dbReference>
<dbReference type="GO" id="GO:0016887">
    <property type="term" value="F:ATP hydrolysis activity"/>
    <property type="evidence" value="ECO:0007669"/>
    <property type="project" value="InterPro"/>
</dbReference>
<dbReference type="Proteomes" id="UP000005777">
    <property type="component" value="Unassembled WGS sequence"/>
</dbReference>
<proteinExistence type="inferred from homology"/>
<evidence type="ECO:0000313" key="10">
    <source>
        <dbReference type="EMBL" id="EFG26618.2"/>
    </source>
</evidence>
<dbReference type="InterPro" id="IPR023299">
    <property type="entry name" value="ATPase_P-typ_cyto_dom_N"/>
</dbReference>
<dbReference type="InterPro" id="IPR008250">
    <property type="entry name" value="ATPase_P-typ_transduc_dom_A_sf"/>
</dbReference>
<dbReference type="PRINTS" id="PR00119">
    <property type="entry name" value="CATATPASE"/>
</dbReference>
<dbReference type="InterPro" id="IPR023214">
    <property type="entry name" value="HAD_sf"/>
</dbReference>
<evidence type="ECO:0000256" key="6">
    <source>
        <dbReference type="ARBA" id="ARBA00022989"/>
    </source>
</evidence>
<name>W5IHY0_SCAIO</name>
<dbReference type="Gene3D" id="3.40.50.1000">
    <property type="entry name" value="HAD superfamily/HAD-like"/>
    <property type="match status" value="1"/>
</dbReference>
<dbReference type="Gene3D" id="2.70.150.10">
    <property type="entry name" value="Calcium-transporting ATPase, cytoplasmic transduction domain A"/>
    <property type="match status" value="1"/>
</dbReference>
<dbReference type="PROSITE" id="PS00154">
    <property type="entry name" value="ATPASE_E1_E2"/>
    <property type="match status" value="1"/>
</dbReference>
<feature type="transmembrane region" description="Helical" evidence="8">
    <location>
        <begin position="48"/>
        <end position="69"/>
    </location>
</feature>
<dbReference type="SFLD" id="SFLDS00003">
    <property type="entry name" value="Haloacid_Dehalogenase"/>
    <property type="match status" value="1"/>
</dbReference>
<keyword evidence="5" id="KW-1278">Translocase</keyword>
<comment type="similarity">
    <text evidence="2 8">Belongs to the cation transport ATPase (P-type) (TC 3.A.3) family. Type IB subfamily.</text>
</comment>
<feature type="transmembrane region" description="Helical" evidence="8">
    <location>
        <begin position="256"/>
        <end position="275"/>
    </location>
</feature>
<dbReference type="Gene3D" id="3.40.1110.10">
    <property type="entry name" value="Calcium-transporting ATPase, cytoplasmic domain N"/>
    <property type="match status" value="1"/>
</dbReference>
<dbReference type="NCBIfam" id="TIGR01525">
    <property type="entry name" value="ATPase-IB_hvy"/>
    <property type="match status" value="1"/>
</dbReference>
<dbReference type="SFLD" id="SFLDF00027">
    <property type="entry name" value="p-type_atpase"/>
    <property type="match status" value="1"/>
</dbReference>
<dbReference type="SUPFAM" id="SSF56784">
    <property type="entry name" value="HAD-like"/>
    <property type="match status" value="1"/>
</dbReference>
<evidence type="ECO:0000256" key="7">
    <source>
        <dbReference type="ARBA" id="ARBA00023136"/>
    </source>
</evidence>
<evidence type="ECO:0000313" key="11">
    <source>
        <dbReference type="Proteomes" id="UP000005777"/>
    </source>
</evidence>
<dbReference type="InterPro" id="IPR051014">
    <property type="entry name" value="Cation_Transport_ATPase_IB"/>
</dbReference>
<gene>
    <name evidence="10" type="ORF">HMPREF9020_00243</name>
</gene>
<dbReference type="InterPro" id="IPR036412">
    <property type="entry name" value="HAD-like_sf"/>
</dbReference>
<feature type="transmembrane region" description="Helical" evidence="8">
    <location>
        <begin position="81"/>
        <end position="107"/>
    </location>
</feature>
<keyword evidence="4 8" id="KW-0479">Metal-binding</keyword>
<keyword evidence="11" id="KW-1185">Reference proteome</keyword>
<dbReference type="AlphaFoldDB" id="W5IHY0"/>
<dbReference type="SUPFAM" id="SSF81653">
    <property type="entry name" value="Calcium ATPase, transduction domain A"/>
    <property type="match status" value="1"/>
</dbReference>
<dbReference type="InterPro" id="IPR044492">
    <property type="entry name" value="P_typ_ATPase_HD_dom"/>
</dbReference>
<dbReference type="NCBIfam" id="TIGR01494">
    <property type="entry name" value="ATPase_P-type"/>
    <property type="match status" value="2"/>
</dbReference>
<dbReference type="InterPro" id="IPR059000">
    <property type="entry name" value="ATPase_P-type_domA"/>
</dbReference>
<dbReference type="HOGENOM" id="CLU_001771_6_3_11"/>
<feature type="transmembrane region" description="Helical" evidence="8">
    <location>
        <begin position="622"/>
        <end position="643"/>
    </location>
</feature>
<dbReference type="SFLD" id="SFLDG00002">
    <property type="entry name" value="C1.7:_P-type_atpase_like"/>
    <property type="match status" value="1"/>
</dbReference>
<dbReference type="GO" id="GO:0015086">
    <property type="term" value="F:cadmium ion transmembrane transporter activity"/>
    <property type="evidence" value="ECO:0007669"/>
    <property type="project" value="TreeGrafter"/>
</dbReference>
<keyword evidence="7 8" id="KW-0472">Membrane</keyword>
<dbReference type="InterPro" id="IPR027256">
    <property type="entry name" value="P-typ_ATPase_IB"/>
</dbReference>
<dbReference type="RefSeq" id="WP_048349246.1">
    <property type="nucleotide sequence ID" value="NZ_GG770225.1"/>
</dbReference>
<keyword evidence="8" id="KW-0547">Nucleotide-binding</keyword>
<dbReference type="GO" id="GO:0046872">
    <property type="term" value="F:metal ion binding"/>
    <property type="evidence" value="ECO:0007669"/>
    <property type="project" value="UniProtKB-KW"/>
</dbReference>
<comment type="caution">
    <text evidence="10">The sequence shown here is derived from an EMBL/GenBank/DDBJ whole genome shotgun (WGS) entry which is preliminary data.</text>
</comment>
<dbReference type="PANTHER" id="PTHR48085">
    <property type="entry name" value="CADMIUM/ZINC-TRANSPORTING ATPASE HMA2-RELATED"/>
    <property type="match status" value="1"/>
</dbReference>
<dbReference type="PANTHER" id="PTHR48085:SF5">
    <property type="entry name" value="CADMIUM_ZINC-TRANSPORTING ATPASE HMA4-RELATED"/>
    <property type="match status" value="1"/>
</dbReference>
<reference evidence="10 11" key="1">
    <citation type="submission" date="2012-01" db="EMBL/GenBank/DDBJ databases">
        <title>The Genome Sequence of Scardovia inopinata F0304.</title>
        <authorList>
            <consortium name="The Broad Institute Genome Sequencing Platform"/>
            <person name="Earl A."/>
            <person name="Ward D."/>
            <person name="Feldgarden M."/>
            <person name="Gevers D."/>
            <person name="Izard J."/>
            <person name="Baranova O.V."/>
            <person name="Blanton J.M."/>
            <person name="Tanner A.C."/>
            <person name="Dewhirst F.E."/>
            <person name="Young S.K."/>
            <person name="Zeng Q."/>
            <person name="Gargeya S."/>
            <person name="Fitzgerald M."/>
            <person name="Haas B."/>
            <person name="Abouelleil A."/>
            <person name="Alvarado L."/>
            <person name="Arachchi H.M."/>
            <person name="Berlin A."/>
            <person name="Chapman S.B."/>
            <person name="Gearin G."/>
            <person name="Goldberg J."/>
            <person name="Griggs A."/>
            <person name="Gujja S."/>
            <person name="Hansen M."/>
            <person name="Heiman D."/>
            <person name="Howarth C."/>
            <person name="Larimer J."/>
            <person name="Lui A."/>
            <person name="MacDonald P.J."/>
            <person name="McCowen C."/>
            <person name="Montmayeur A."/>
            <person name="Murphy C."/>
            <person name="Neiman D."/>
            <person name="Pearson M."/>
            <person name="Priest M."/>
            <person name="Roberts A."/>
            <person name="Saif S."/>
            <person name="Shea T."/>
            <person name="Sisk P."/>
            <person name="Stolte C."/>
            <person name="Sykes S."/>
            <person name="Wortman J."/>
            <person name="Nusbaum C."/>
            <person name="Birren B."/>
        </authorList>
    </citation>
    <scope>NUCLEOTIDE SEQUENCE [LARGE SCALE GENOMIC DNA]</scope>
    <source>
        <strain evidence="10 11">F0304</strain>
    </source>
</reference>
<evidence type="ECO:0000256" key="5">
    <source>
        <dbReference type="ARBA" id="ARBA00022967"/>
    </source>
</evidence>
<comment type="subcellular location">
    <subcellularLocation>
        <location evidence="1">Cell membrane</location>
        <topology evidence="1">Multi-pass membrane protein</topology>
    </subcellularLocation>
</comment>
<keyword evidence="6 8" id="KW-1133">Transmembrane helix</keyword>
<protein>
    <submittedName>
        <fullName evidence="10">Heavy metal translocating P-type ATPase</fullName>
    </submittedName>
</protein>
<dbReference type="GO" id="GO:0005524">
    <property type="term" value="F:ATP binding"/>
    <property type="evidence" value="ECO:0007669"/>
    <property type="project" value="UniProtKB-UniRule"/>
</dbReference>
<organism evidence="10 11">
    <name type="scientific">Scardovia inopinata F0304</name>
    <dbReference type="NCBI Taxonomy" id="641146"/>
    <lineage>
        <taxon>Bacteria</taxon>
        <taxon>Bacillati</taxon>
        <taxon>Actinomycetota</taxon>
        <taxon>Actinomycetes</taxon>
        <taxon>Bifidobacteriales</taxon>
        <taxon>Bifidobacteriaceae</taxon>
        <taxon>Scardovia</taxon>
    </lineage>
</organism>
<feature type="domain" description="P-type ATPase A" evidence="9">
    <location>
        <begin position="152"/>
        <end position="239"/>
    </location>
</feature>
<dbReference type="InterPro" id="IPR018303">
    <property type="entry name" value="ATPase_P-typ_P_site"/>
</dbReference>
<keyword evidence="3 8" id="KW-0812">Transmembrane</keyword>
<dbReference type="GO" id="GO:0019829">
    <property type="term" value="F:ATPase-coupled monoatomic cation transmembrane transporter activity"/>
    <property type="evidence" value="ECO:0007669"/>
    <property type="project" value="InterPro"/>
</dbReference>
<evidence type="ECO:0000256" key="8">
    <source>
        <dbReference type="RuleBase" id="RU362081"/>
    </source>
</evidence>
<feature type="transmembrane region" description="Helical" evidence="8">
    <location>
        <begin position="281"/>
        <end position="301"/>
    </location>
</feature>
<evidence type="ECO:0000256" key="1">
    <source>
        <dbReference type="ARBA" id="ARBA00004651"/>
    </source>
</evidence>
<feature type="transmembrane region" description="Helical" evidence="8">
    <location>
        <begin position="16"/>
        <end position="36"/>
    </location>
</feature>
<evidence type="ECO:0000256" key="2">
    <source>
        <dbReference type="ARBA" id="ARBA00006024"/>
    </source>
</evidence>
<evidence type="ECO:0000256" key="4">
    <source>
        <dbReference type="ARBA" id="ARBA00022723"/>
    </source>
</evidence>
<dbReference type="eggNOG" id="COG2217">
    <property type="taxonomic scope" value="Bacteria"/>
</dbReference>
<dbReference type="SUPFAM" id="SSF81665">
    <property type="entry name" value="Calcium ATPase, transmembrane domain M"/>
    <property type="match status" value="1"/>
</dbReference>
<evidence type="ECO:0000259" key="9">
    <source>
        <dbReference type="Pfam" id="PF00122"/>
    </source>
</evidence>
<evidence type="ECO:0000256" key="3">
    <source>
        <dbReference type="ARBA" id="ARBA00022692"/>
    </source>
</evidence>
<dbReference type="InterPro" id="IPR001757">
    <property type="entry name" value="P_typ_ATPase"/>
</dbReference>
<dbReference type="GO" id="GO:0005886">
    <property type="term" value="C:plasma membrane"/>
    <property type="evidence" value="ECO:0007669"/>
    <property type="project" value="UniProtKB-SubCell"/>
</dbReference>